<reference evidence="2" key="2">
    <citation type="submission" date="2021-02" db="EMBL/GenBank/DDBJ databases">
        <authorList>
            <person name="Kimball J.A."/>
            <person name="Haas M.W."/>
            <person name="Macchietto M."/>
            <person name="Kono T."/>
            <person name="Duquette J."/>
            <person name="Shao M."/>
        </authorList>
    </citation>
    <scope>NUCLEOTIDE SEQUENCE</scope>
    <source>
        <tissue evidence="2">Fresh leaf tissue</tissue>
    </source>
</reference>
<evidence type="ECO:0000313" key="2">
    <source>
        <dbReference type="EMBL" id="KAG8059361.1"/>
    </source>
</evidence>
<gene>
    <name evidence="2" type="ORF">GUJ93_ZPchr0002g24503</name>
</gene>
<keyword evidence="3" id="KW-1185">Reference proteome</keyword>
<dbReference type="AlphaFoldDB" id="A0A8J5SJW6"/>
<protein>
    <submittedName>
        <fullName evidence="2">Uncharacterized protein</fullName>
    </submittedName>
</protein>
<sequence>MPLSAAPTNRALHLKTRPSPVAGSPPPACRQQRGWRTLPACLHQFLVDDAVRDPFVFTSTSIDGPARGRGAICSGIFRRTAFTSGPRVQVHQARGQRRFNGRGVRSGDTLSLLRVQPLLRVTSGGARRGRFRGFPGWGFVRSPRIDLAVTFPDFLPAA</sequence>
<proteinExistence type="predicted"/>
<name>A0A8J5SJW6_ZIZPA</name>
<dbReference type="EMBL" id="JAAALK010000287">
    <property type="protein sequence ID" value="KAG8059361.1"/>
    <property type="molecule type" value="Genomic_DNA"/>
</dbReference>
<feature type="region of interest" description="Disordered" evidence="1">
    <location>
        <begin position="1"/>
        <end position="30"/>
    </location>
</feature>
<accession>A0A8J5SJW6</accession>
<evidence type="ECO:0000313" key="3">
    <source>
        <dbReference type="Proteomes" id="UP000729402"/>
    </source>
</evidence>
<dbReference type="Proteomes" id="UP000729402">
    <property type="component" value="Unassembled WGS sequence"/>
</dbReference>
<reference evidence="2" key="1">
    <citation type="journal article" date="2021" name="bioRxiv">
        <title>Whole Genome Assembly and Annotation of Northern Wild Rice, Zizania palustris L., Supports a Whole Genome Duplication in the Zizania Genus.</title>
        <authorList>
            <person name="Haas M."/>
            <person name="Kono T."/>
            <person name="Macchietto M."/>
            <person name="Millas R."/>
            <person name="McGilp L."/>
            <person name="Shao M."/>
            <person name="Duquette J."/>
            <person name="Hirsch C.N."/>
            <person name="Kimball J."/>
        </authorList>
    </citation>
    <scope>NUCLEOTIDE SEQUENCE</scope>
    <source>
        <tissue evidence="2">Fresh leaf tissue</tissue>
    </source>
</reference>
<comment type="caution">
    <text evidence="2">The sequence shown here is derived from an EMBL/GenBank/DDBJ whole genome shotgun (WGS) entry which is preliminary data.</text>
</comment>
<evidence type="ECO:0000256" key="1">
    <source>
        <dbReference type="SAM" id="MobiDB-lite"/>
    </source>
</evidence>
<organism evidence="2 3">
    <name type="scientific">Zizania palustris</name>
    <name type="common">Northern wild rice</name>
    <dbReference type="NCBI Taxonomy" id="103762"/>
    <lineage>
        <taxon>Eukaryota</taxon>
        <taxon>Viridiplantae</taxon>
        <taxon>Streptophyta</taxon>
        <taxon>Embryophyta</taxon>
        <taxon>Tracheophyta</taxon>
        <taxon>Spermatophyta</taxon>
        <taxon>Magnoliopsida</taxon>
        <taxon>Liliopsida</taxon>
        <taxon>Poales</taxon>
        <taxon>Poaceae</taxon>
        <taxon>BOP clade</taxon>
        <taxon>Oryzoideae</taxon>
        <taxon>Oryzeae</taxon>
        <taxon>Zizaniinae</taxon>
        <taxon>Zizania</taxon>
    </lineage>
</organism>